<dbReference type="SUPFAM" id="SSF50978">
    <property type="entry name" value="WD40 repeat-like"/>
    <property type="match status" value="1"/>
</dbReference>
<dbReference type="InterPro" id="IPR036322">
    <property type="entry name" value="WD40_repeat_dom_sf"/>
</dbReference>
<sequence length="461" mass="50700">MAMDFKLPSGCYTESSVKELRAFLSCTHRRIGEGSLPWRLAQRGPQLLLIIAEFLLAPRVVLYAGCEDGRIKVLELMEQEGSRIKEVQLVATPNATSQSRFWTVGCPQRVSGLAVGDGWLLAAMFSGTLRIFLLPSHDEQVSTHLKVLLPPQSPVIVRCTGLVASRRALYVVNLRHGDILQEVPLLFAARPCIIAEGQSVFVQCDEAIRVWKCSALLQCQADTTEPLAMPQDFWNPHRQMLVGMAVLPGGEFLATACPEEIRGWAWPPDDVKGSAPHLLWTVPTGSFCGGGWEATSLLWVPSTGHTGRLAVFGDCDGSLVVWESQLCTSFQDKPGSLTMFQLPGPLLTHSAVPSTVLGGTVWSEAAWFSWGLTGAASPPEPPEGQKDWKRLEVCVWSPDKLLSRWRHANAVTKAQGMPGARRWVYGDGDFFIGMLWACFFKGPSSLVLTRQMCPSELRPVY</sequence>
<organism evidence="1 2">
    <name type="scientific">Durusdinium trenchii</name>
    <dbReference type="NCBI Taxonomy" id="1381693"/>
    <lineage>
        <taxon>Eukaryota</taxon>
        <taxon>Sar</taxon>
        <taxon>Alveolata</taxon>
        <taxon>Dinophyceae</taxon>
        <taxon>Suessiales</taxon>
        <taxon>Symbiodiniaceae</taxon>
        <taxon>Durusdinium</taxon>
    </lineage>
</organism>
<dbReference type="Proteomes" id="UP001642484">
    <property type="component" value="Unassembled WGS sequence"/>
</dbReference>
<protein>
    <submittedName>
        <fullName evidence="1">Uncharacterized protein</fullName>
    </submittedName>
</protein>
<reference evidence="1 2" key="1">
    <citation type="submission" date="2024-02" db="EMBL/GenBank/DDBJ databases">
        <authorList>
            <person name="Chen Y."/>
            <person name="Shah S."/>
            <person name="Dougan E. K."/>
            <person name="Thang M."/>
            <person name="Chan C."/>
        </authorList>
    </citation>
    <scope>NUCLEOTIDE SEQUENCE [LARGE SCALE GENOMIC DNA]</scope>
</reference>
<name>A0ABP0K9N8_9DINO</name>
<dbReference type="Gene3D" id="2.130.10.10">
    <property type="entry name" value="YVTN repeat-like/Quinoprotein amine dehydrogenase"/>
    <property type="match status" value="1"/>
</dbReference>
<evidence type="ECO:0000313" key="1">
    <source>
        <dbReference type="EMBL" id="CAK9023269.1"/>
    </source>
</evidence>
<evidence type="ECO:0000313" key="2">
    <source>
        <dbReference type="Proteomes" id="UP001642484"/>
    </source>
</evidence>
<accession>A0ABP0K9N8</accession>
<gene>
    <name evidence="1" type="ORF">CCMP2556_LOCUS15170</name>
</gene>
<comment type="caution">
    <text evidence="1">The sequence shown here is derived from an EMBL/GenBank/DDBJ whole genome shotgun (WGS) entry which is preliminary data.</text>
</comment>
<dbReference type="EMBL" id="CAXAMN010007891">
    <property type="protein sequence ID" value="CAK9023269.1"/>
    <property type="molecule type" value="Genomic_DNA"/>
</dbReference>
<dbReference type="InterPro" id="IPR015943">
    <property type="entry name" value="WD40/YVTN_repeat-like_dom_sf"/>
</dbReference>
<keyword evidence="2" id="KW-1185">Reference proteome</keyword>
<proteinExistence type="predicted"/>